<dbReference type="PROSITE" id="PS51257">
    <property type="entry name" value="PROKAR_LIPOPROTEIN"/>
    <property type="match status" value="1"/>
</dbReference>
<evidence type="ECO:0000313" key="2">
    <source>
        <dbReference type="Proteomes" id="UP000188268"/>
    </source>
</evidence>
<evidence type="ECO:0000313" key="1">
    <source>
        <dbReference type="EMBL" id="OMO98691.1"/>
    </source>
</evidence>
<proteinExistence type="predicted"/>
<reference evidence="1 2" key="1">
    <citation type="submission" date="2013-09" db="EMBL/GenBank/DDBJ databases">
        <title>Corchorus capsularis genome sequencing.</title>
        <authorList>
            <person name="Alam M."/>
            <person name="Haque M.S."/>
            <person name="Islam M.S."/>
            <person name="Emdad E.M."/>
            <person name="Islam M.M."/>
            <person name="Ahmed B."/>
            <person name="Halim A."/>
            <person name="Hossen Q.M.M."/>
            <person name="Hossain M.Z."/>
            <person name="Ahmed R."/>
            <person name="Khan M.M."/>
            <person name="Islam R."/>
            <person name="Rashid M.M."/>
            <person name="Khan S.A."/>
            <person name="Rahman M.S."/>
            <person name="Alam M."/>
        </authorList>
    </citation>
    <scope>NUCLEOTIDE SEQUENCE [LARGE SCALE GENOMIC DNA]</scope>
    <source>
        <strain evidence="2">cv. CVL-1</strain>
        <tissue evidence="1">Whole seedling</tissue>
    </source>
</reference>
<keyword evidence="2" id="KW-1185">Reference proteome</keyword>
<comment type="caution">
    <text evidence="1">The sequence shown here is derived from an EMBL/GenBank/DDBJ whole genome shotgun (WGS) entry which is preliminary data.</text>
</comment>
<accession>A0A1R3JVA6</accession>
<organism evidence="1 2">
    <name type="scientific">Corchorus capsularis</name>
    <name type="common">Jute</name>
    <dbReference type="NCBI Taxonomy" id="210143"/>
    <lineage>
        <taxon>Eukaryota</taxon>
        <taxon>Viridiplantae</taxon>
        <taxon>Streptophyta</taxon>
        <taxon>Embryophyta</taxon>
        <taxon>Tracheophyta</taxon>
        <taxon>Spermatophyta</taxon>
        <taxon>Magnoliopsida</taxon>
        <taxon>eudicotyledons</taxon>
        <taxon>Gunneridae</taxon>
        <taxon>Pentapetalae</taxon>
        <taxon>rosids</taxon>
        <taxon>malvids</taxon>
        <taxon>Malvales</taxon>
        <taxon>Malvaceae</taxon>
        <taxon>Grewioideae</taxon>
        <taxon>Apeibeae</taxon>
        <taxon>Corchorus</taxon>
    </lineage>
</organism>
<sequence length="39" mass="4507">MSRLPSTSRPNLLPLTIHVSSACRYVCHHFKSRLRLELS</sequence>
<dbReference type="AlphaFoldDB" id="A0A1R3JVA6"/>
<protein>
    <submittedName>
        <fullName evidence="1">Uncharacterized protein</fullName>
    </submittedName>
</protein>
<gene>
    <name evidence="1" type="ORF">CCACVL1_04105</name>
</gene>
<dbReference type="EMBL" id="AWWV01007036">
    <property type="protein sequence ID" value="OMO98691.1"/>
    <property type="molecule type" value="Genomic_DNA"/>
</dbReference>
<dbReference type="Proteomes" id="UP000188268">
    <property type="component" value="Unassembled WGS sequence"/>
</dbReference>
<dbReference type="Gramene" id="OMO98691">
    <property type="protein sequence ID" value="OMO98691"/>
    <property type="gene ID" value="CCACVL1_04105"/>
</dbReference>
<name>A0A1R3JVA6_COCAP</name>